<organism evidence="2 3">
    <name type="scientific">Nocardia arthritidis</name>
    <dbReference type="NCBI Taxonomy" id="228602"/>
    <lineage>
        <taxon>Bacteria</taxon>
        <taxon>Bacillati</taxon>
        <taxon>Actinomycetota</taxon>
        <taxon>Actinomycetes</taxon>
        <taxon>Mycobacteriales</taxon>
        <taxon>Nocardiaceae</taxon>
        <taxon>Nocardia</taxon>
    </lineage>
</organism>
<evidence type="ECO:0000256" key="1">
    <source>
        <dbReference type="SAM" id="SignalP"/>
    </source>
</evidence>
<dbReference type="RefSeq" id="WP_167478574.1">
    <property type="nucleotide sequence ID" value="NZ_CP046172.1"/>
</dbReference>
<gene>
    <name evidence="2" type="ORF">F5544_43540</name>
</gene>
<feature type="signal peptide" evidence="1">
    <location>
        <begin position="1"/>
        <end position="39"/>
    </location>
</feature>
<proteinExistence type="predicted"/>
<feature type="chain" id="PRO_5026142762" description="DUF4878 domain-containing protein" evidence="1">
    <location>
        <begin position="40"/>
        <end position="143"/>
    </location>
</feature>
<protein>
    <recommendedName>
        <fullName evidence="4">DUF4878 domain-containing protein</fullName>
    </recommendedName>
</protein>
<evidence type="ECO:0000313" key="2">
    <source>
        <dbReference type="EMBL" id="QIS16512.1"/>
    </source>
</evidence>
<dbReference type="AlphaFoldDB" id="A0A6G9YTI1"/>
<evidence type="ECO:0000313" key="3">
    <source>
        <dbReference type="Proteomes" id="UP000503540"/>
    </source>
</evidence>
<keyword evidence="3" id="KW-1185">Reference proteome</keyword>
<sequence>MTTTTEPTSAPMAYGRKRWLAVPLAVLAAVSVGFSAACASDSGTNAQASTTSTSARYWQTTAGQLEMRRQAIEDITAFVVHKGYSLINHSEPKYKDLSVIMSAKLFKDGKTADMWFKVVFAAAGADSVTSIGDPKSALTEEEL</sequence>
<reference evidence="2 3" key="1">
    <citation type="journal article" date="2019" name="ACS Chem. Biol.">
        <title>Identification and Mobilization of a Cryptic Antibiotic Biosynthesis Gene Locus from a Human-Pathogenic Nocardia Isolate.</title>
        <authorList>
            <person name="Herisse M."/>
            <person name="Ishida K."/>
            <person name="Porter J.L."/>
            <person name="Howden B."/>
            <person name="Hertweck C."/>
            <person name="Stinear T.P."/>
            <person name="Pidot S.J."/>
        </authorList>
    </citation>
    <scope>NUCLEOTIDE SEQUENCE [LARGE SCALE GENOMIC DNA]</scope>
    <source>
        <strain evidence="2 3">AUSMDU00012717</strain>
    </source>
</reference>
<accession>A0A6G9YTI1</accession>
<name>A0A6G9YTI1_9NOCA</name>
<dbReference type="KEGG" id="nah:F5544_43540"/>
<dbReference type="Proteomes" id="UP000503540">
    <property type="component" value="Chromosome"/>
</dbReference>
<evidence type="ECO:0008006" key="4">
    <source>
        <dbReference type="Google" id="ProtNLM"/>
    </source>
</evidence>
<dbReference type="EMBL" id="CP046172">
    <property type="protein sequence ID" value="QIS16512.1"/>
    <property type="molecule type" value="Genomic_DNA"/>
</dbReference>
<keyword evidence="1" id="KW-0732">Signal</keyword>